<feature type="compositionally biased region" description="Pro residues" evidence="11">
    <location>
        <begin position="397"/>
        <end position="408"/>
    </location>
</feature>
<feature type="region of interest" description="Disordered" evidence="11">
    <location>
        <begin position="397"/>
        <end position="485"/>
    </location>
</feature>
<comment type="subcellular location">
    <subcellularLocation>
        <location evidence="1">Endoplasmic reticulum membrane</location>
        <topology evidence="1">Multi-pass membrane protein</topology>
    </subcellularLocation>
</comment>
<dbReference type="GO" id="GO:0005789">
    <property type="term" value="C:endoplasmic reticulum membrane"/>
    <property type="evidence" value="ECO:0007669"/>
    <property type="project" value="UniProtKB-SubCell"/>
</dbReference>
<feature type="transmembrane region" description="Helical" evidence="12">
    <location>
        <begin position="225"/>
        <end position="254"/>
    </location>
</feature>
<keyword evidence="8 12" id="KW-1133">Transmembrane helix</keyword>
<feature type="transmembrane region" description="Helical" evidence="12">
    <location>
        <begin position="493"/>
        <end position="513"/>
    </location>
</feature>
<dbReference type="GO" id="GO:0052925">
    <property type="term" value="F:dol-P-Man:Man(5)GlcNAc(2)-PP-Dol alpha-1,3-mannosyltransferase activity"/>
    <property type="evidence" value="ECO:0007669"/>
    <property type="project" value="UniProtKB-EC"/>
</dbReference>
<feature type="transmembrane region" description="Helical" evidence="12">
    <location>
        <begin position="111"/>
        <end position="132"/>
    </location>
</feature>
<evidence type="ECO:0000256" key="6">
    <source>
        <dbReference type="ARBA" id="ARBA00022692"/>
    </source>
</evidence>
<feature type="transmembrane region" description="Helical" evidence="12">
    <location>
        <begin position="525"/>
        <end position="542"/>
    </location>
</feature>
<keyword evidence="7" id="KW-0256">Endoplasmic reticulum</keyword>
<dbReference type="Proteomes" id="UP000694556">
    <property type="component" value="Chromosome 9"/>
</dbReference>
<reference evidence="13" key="2">
    <citation type="submission" date="2025-08" db="UniProtKB">
        <authorList>
            <consortium name="Ensembl"/>
        </authorList>
    </citation>
    <scope>IDENTIFICATION</scope>
</reference>
<feature type="compositionally biased region" description="Low complexity" evidence="11">
    <location>
        <begin position="461"/>
        <end position="485"/>
    </location>
</feature>
<evidence type="ECO:0000313" key="13">
    <source>
        <dbReference type="Ensembl" id="ENSCMMP00000003510.1"/>
    </source>
</evidence>
<proteinExistence type="predicted"/>
<feature type="compositionally biased region" description="Basic residues" evidence="11">
    <location>
        <begin position="1"/>
        <end position="22"/>
    </location>
</feature>
<evidence type="ECO:0000256" key="9">
    <source>
        <dbReference type="ARBA" id="ARBA00023136"/>
    </source>
</evidence>
<dbReference type="PANTHER" id="PTHR12646:SF0">
    <property type="entry name" value="DOL-P-MAN:MAN(5)GLCNAC(2)-PP-DOL ALPHA-1,3-MANNOSYLTRANSFERASE"/>
    <property type="match status" value="1"/>
</dbReference>
<comment type="pathway">
    <text evidence="2">Protein modification; protein glycosylation.</text>
</comment>
<keyword evidence="6 12" id="KW-0812">Transmembrane</keyword>
<keyword evidence="9 12" id="KW-0472">Membrane</keyword>
<evidence type="ECO:0000256" key="4">
    <source>
        <dbReference type="ARBA" id="ARBA00022676"/>
    </source>
</evidence>
<accession>A0A8C3BCL6</accession>
<feature type="transmembrane region" description="Helical" evidence="12">
    <location>
        <begin position="364"/>
        <end position="387"/>
    </location>
</feature>
<dbReference type="InterPro" id="IPR007873">
    <property type="entry name" value="Glycosyltransferase_ALG3"/>
</dbReference>
<evidence type="ECO:0000256" key="10">
    <source>
        <dbReference type="ARBA" id="ARBA00049506"/>
    </source>
</evidence>
<evidence type="ECO:0000256" key="7">
    <source>
        <dbReference type="ARBA" id="ARBA00022824"/>
    </source>
</evidence>
<feature type="transmembrane region" description="Helical" evidence="12">
    <location>
        <begin position="302"/>
        <end position="323"/>
    </location>
</feature>
<reference evidence="13" key="1">
    <citation type="submission" date="2018-09" db="EMBL/GenBank/DDBJ databases">
        <title>Common duck and Muscovy duck high density SNP chip.</title>
        <authorList>
            <person name="Vignal A."/>
            <person name="Thebault N."/>
            <person name="Warren W.C."/>
        </authorList>
    </citation>
    <scope>NUCLEOTIDE SEQUENCE [LARGE SCALE GENOMIC DNA]</scope>
</reference>
<dbReference type="AlphaFoldDB" id="A0A8C3BCL6"/>
<keyword evidence="14" id="KW-1185">Reference proteome</keyword>
<sequence>SGSPRRTRSPRARRSPRPKGGWRTRAWSASAGPASASCWAAATSAAASAASRPCPPASAPSAGGPLTAWCPSTRPEGAFWGGGGVNLWVIRRVPCEWGGGFRGGSVCVWGFFGRLFLGVVVLGLFLWGYFLFFLEGGVIVWGLFFGGYFFRVIFWGGYCFGVIFGGLFFWGCFFGGYCLGVILGGHYCFGVILGGLFFWGCFFGGYCLGVIFGGHYCFGVILGGLFLWGVIVWGLLFGVCFWGVIVLGLFFGVIFWGRLLFGGCFLGVIVLGLFWGVIFLGVIVWGYFFGKVIFWEVIFLELLFGGYFLGVVFWGLLFWGYFFGGYFWGVVFLEVTVWGFIFWGLFLGGLFILVYFGGGIFGGALFYFIFLGGVIFCIYFLGFAFFFGGQPRKAQTPPPCRVSPPLSPQTPRSTGRPTWRRWRASPTAPATTRSCAATPGPSSTRPASSTSSWGCTTPRGAAPTSAWRSTSSPASTSSTSSWSSASTAEPTSLAVSVKMNILLFAPGLLFLLLQRFGLLGCIPKLCICALLQVLLGLPFLLANPVGYLSRSFDLGRQFQFKWTVNWRFLPEEVFHSRVFHALLLLAHLAGLGLFALHRWHRSSESILSLLKDPADRKHPSPPLSVNNILWQSGQRGEGCVGGKKNGADFRLGLHRPGSRRGEGAACVCRLNARAQIVFVLFSSNFLGVCCSRSLHYQFYVWYFHTLPYLLWCTPTAKLAHMPKVLLLGVIELCWNTYPSTVCSSLSLHICHGLVLLQLWYGTAPLPAPHTPQPGKKPAPLSKKVR</sequence>
<name>A0A8C3BCL6_CAIMO</name>
<evidence type="ECO:0000256" key="12">
    <source>
        <dbReference type="SAM" id="Phobius"/>
    </source>
</evidence>
<reference evidence="13" key="3">
    <citation type="submission" date="2025-09" db="UniProtKB">
        <authorList>
            <consortium name="Ensembl"/>
        </authorList>
    </citation>
    <scope>IDENTIFICATION</scope>
</reference>
<evidence type="ECO:0000256" key="1">
    <source>
        <dbReference type="ARBA" id="ARBA00004477"/>
    </source>
</evidence>
<dbReference type="Ensembl" id="ENSCMMT00000003939.1">
    <property type="protein sequence ID" value="ENSCMMP00000003510.1"/>
    <property type="gene ID" value="ENSCMMG00000002262.1"/>
</dbReference>
<feature type="transmembrane region" description="Helical" evidence="12">
    <location>
        <begin position="260"/>
        <end position="290"/>
    </location>
</feature>
<protein>
    <recommendedName>
        <fullName evidence="3">dolichyl-P-Man:Man5GlcNAc2-PP-dolichol alpha-1,3-mannosyltransferase</fullName>
        <ecNumber evidence="3">2.4.1.258</ecNumber>
    </recommendedName>
</protein>
<organism evidence="13 14">
    <name type="scientific">Cairina moschata</name>
    <name type="common">Muscovy duck</name>
    <dbReference type="NCBI Taxonomy" id="8855"/>
    <lineage>
        <taxon>Eukaryota</taxon>
        <taxon>Metazoa</taxon>
        <taxon>Chordata</taxon>
        <taxon>Craniata</taxon>
        <taxon>Vertebrata</taxon>
        <taxon>Euteleostomi</taxon>
        <taxon>Archelosauria</taxon>
        <taxon>Archosauria</taxon>
        <taxon>Dinosauria</taxon>
        <taxon>Saurischia</taxon>
        <taxon>Theropoda</taxon>
        <taxon>Coelurosauria</taxon>
        <taxon>Aves</taxon>
        <taxon>Neognathae</taxon>
        <taxon>Galloanserae</taxon>
        <taxon>Anseriformes</taxon>
        <taxon>Anatidae</taxon>
        <taxon>Anatinae</taxon>
        <taxon>Cairina</taxon>
    </lineage>
</organism>
<feature type="region of interest" description="Disordered" evidence="11">
    <location>
        <begin position="1"/>
        <end position="33"/>
    </location>
</feature>
<evidence type="ECO:0000256" key="11">
    <source>
        <dbReference type="SAM" id="MobiDB-lite"/>
    </source>
</evidence>
<evidence type="ECO:0000256" key="3">
    <source>
        <dbReference type="ARBA" id="ARBA00011964"/>
    </source>
</evidence>
<dbReference type="PANTHER" id="PTHR12646">
    <property type="entry name" value="NOT56 - RELATED"/>
    <property type="match status" value="1"/>
</dbReference>
<dbReference type="EC" id="2.4.1.258" evidence="3"/>
<keyword evidence="4" id="KW-0328">Glycosyltransferase</keyword>
<comment type="catalytic activity">
    <reaction evidence="10">
        <text>an alpha-D-Man-(1-&gt;2)-alpha-D-Man-(1-&gt;2)-alpha-D-Man-(1-&gt;3)-[alpha-D-Man-(1-&gt;6)]-beta-D-Man-(1-&gt;4)-beta-D-GlcNAc-(1-&gt;4)-alpha-D-GlcNAc-diphospho-di-trans,poly-cis-dolichol + a di-trans,poly-cis-dolichyl beta-D-mannosyl phosphate = an alpha-D-Man-(1-&gt;2)-alpha-D-Man-(1-&gt;2)-alpha-D-Man-(1-&gt;3)-[alpha-D-Man-(1-&gt;3)-alpha-D-Man-(1-&gt;6)]-beta-D-Man-(1-&gt;4)-beta-D-GlcNAc-(1-&gt;4)-alpha-D-GlcNAc-diphospho-di-trans,poly-cis-dolichol + a di-trans,poly-cis-dolichyl phosphate + H(+)</text>
        <dbReference type="Rhea" id="RHEA:29527"/>
        <dbReference type="Rhea" id="RHEA-COMP:19498"/>
        <dbReference type="Rhea" id="RHEA-COMP:19501"/>
        <dbReference type="Rhea" id="RHEA-COMP:19516"/>
        <dbReference type="Rhea" id="RHEA-COMP:19517"/>
        <dbReference type="ChEBI" id="CHEBI:15378"/>
        <dbReference type="ChEBI" id="CHEBI:57683"/>
        <dbReference type="ChEBI" id="CHEBI:58211"/>
        <dbReference type="ChEBI" id="CHEBI:132515"/>
        <dbReference type="ChEBI" id="CHEBI:132516"/>
        <dbReference type="EC" id="2.4.1.258"/>
    </reaction>
    <physiologicalReaction direction="left-to-right" evidence="10">
        <dbReference type="Rhea" id="RHEA:29528"/>
    </physiologicalReaction>
</comment>
<evidence type="ECO:0000256" key="5">
    <source>
        <dbReference type="ARBA" id="ARBA00022679"/>
    </source>
</evidence>
<feature type="transmembrane region" description="Helical" evidence="12">
    <location>
        <begin position="335"/>
        <end position="357"/>
    </location>
</feature>
<evidence type="ECO:0000256" key="8">
    <source>
        <dbReference type="ARBA" id="ARBA00022989"/>
    </source>
</evidence>
<feature type="transmembrane region" description="Helical" evidence="12">
    <location>
        <begin position="578"/>
        <end position="596"/>
    </location>
</feature>
<evidence type="ECO:0000313" key="14">
    <source>
        <dbReference type="Proteomes" id="UP000694556"/>
    </source>
</evidence>
<evidence type="ECO:0000256" key="2">
    <source>
        <dbReference type="ARBA" id="ARBA00004922"/>
    </source>
</evidence>
<feature type="compositionally biased region" description="Low complexity" evidence="11">
    <location>
        <begin position="436"/>
        <end position="452"/>
    </location>
</feature>
<keyword evidence="5" id="KW-0808">Transferase</keyword>
<dbReference type="Pfam" id="PF05208">
    <property type="entry name" value="ALG3"/>
    <property type="match status" value="1"/>
</dbReference>